<reference evidence="2 3" key="1">
    <citation type="submission" date="2016-10" db="EMBL/GenBank/DDBJ databases">
        <authorList>
            <person name="de Groot N.N."/>
        </authorList>
    </citation>
    <scope>NUCLEOTIDE SEQUENCE [LARGE SCALE GENOMIC DNA]</scope>
    <source>
        <strain evidence="2 3">A52C2</strain>
    </source>
</reference>
<evidence type="ECO:0000256" key="1">
    <source>
        <dbReference type="SAM" id="Coils"/>
    </source>
</evidence>
<dbReference type="AlphaFoldDB" id="A0A1H9JLI1"/>
<organism evidence="2 3">
    <name type="scientific">Faunimonas pinastri</name>
    <dbReference type="NCBI Taxonomy" id="1855383"/>
    <lineage>
        <taxon>Bacteria</taxon>
        <taxon>Pseudomonadati</taxon>
        <taxon>Pseudomonadota</taxon>
        <taxon>Alphaproteobacteria</taxon>
        <taxon>Hyphomicrobiales</taxon>
        <taxon>Afifellaceae</taxon>
        <taxon>Faunimonas</taxon>
    </lineage>
</organism>
<dbReference type="Proteomes" id="UP000199647">
    <property type="component" value="Unassembled WGS sequence"/>
</dbReference>
<protein>
    <submittedName>
        <fullName evidence="2">Uncharacterized protein</fullName>
    </submittedName>
</protein>
<proteinExistence type="predicted"/>
<keyword evidence="3" id="KW-1185">Reference proteome</keyword>
<accession>A0A1H9JLI1</accession>
<name>A0A1H9JLI1_9HYPH</name>
<evidence type="ECO:0000313" key="2">
    <source>
        <dbReference type="EMBL" id="SEQ87670.1"/>
    </source>
</evidence>
<dbReference type="EMBL" id="FOFG01000008">
    <property type="protein sequence ID" value="SEQ87670.1"/>
    <property type="molecule type" value="Genomic_DNA"/>
</dbReference>
<feature type="coiled-coil region" evidence="1">
    <location>
        <begin position="51"/>
        <end position="92"/>
    </location>
</feature>
<gene>
    <name evidence="2" type="ORF">SAMN05216548_108172</name>
</gene>
<sequence length="98" mass="10594">MSSNPVAGMDEAFTAGIMGVGFAALNGARRGYQNAQRQNLQQVAWGWVREAQAQEARADAAEAALAAANREIARLRSEVSAARRQANEYLLLHHILTS</sequence>
<evidence type="ECO:0000313" key="3">
    <source>
        <dbReference type="Proteomes" id="UP000199647"/>
    </source>
</evidence>
<keyword evidence="1" id="KW-0175">Coiled coil</keyword>